<dbReference type="SUPFAM" id="SSF46785">
    <property type="entry name" value="Winged helix' DNA-binding domain"/>
    <property type="match status" value="1"/>
</dbReference>
<dbReference type="PANTHER" id="PTHR12806:SF0">
    <property type="entry name" value="VACUOLAR-SORTING PROTEIN SNF8"/>
    <property type="match status" value="1"/>
</dbReference>
<dbReference type="GO" id="GO:0043328">
    <property type="term" value="P:protein transport to vacuole involved in ubiquitin-dependent protein catabolic process via the multivesicular body sorting pathway"/>
    <property type="evidence" value="ECO:0007669"/>
    <property type="project" value="TreeGrafter"/>
</dbReference>
<evidence type="ECO:0000313" key="1">
    <source>
        <dbReference type="Ensembl" id="ENSTGUP00000037956.1"/>
    </source>
</evidence>
<evidence type="ECO:0000313" key="2">
    <source>
        <dbReference type="Proteomes" id="UP000007754"/>
    </source>
</evidence>
<dbReference type="PANTHER" id="PTHR12806">
    <property type="entry name" value="EAP30 SUBUNIT OF ELL COMPLEX"/>
    <property type="match status" value="1"/>
</dbReference>
<reference evidence="1 2" key="1">
    <citation type="journal article" date="2010" name="Nature">
        <title>The genome of a songbird.</title>
        <authorList>
            <person name="Warren W.C."/>
            <person name="Clayton D.F."/>
            <person name="Ellegren H."/>
            <person name="Arnold A.P."/>
            <person name="Hillier L.W."/>
            <person name="Kunstner A."/>
            <person name="Searle S."/>
            <person name="White S."/>
            <person name="Vilella A.J."/>
            <person name="Fairley S."/>
            <person name="Heger A."/>
            <person name="Kong L."/>
            <person name="Ponting C.P."/>
            <person name="Jarvis E.D."/>
            <person name="Mello C.V."/>
            <person name="Minx P."/>
            <person name="Lovell P."/>
            <person name="Velho T.A."/>
            <person name="Ferris M."/>
            <person name="Balakrishnan C.N."/>
            <person name="Sinha S."/>
            <person name="Blatti C."/>
            <person name="London S.E."/>
            <person name="Li Y."/>
            <person name="Lin Y.C."/>
            <person name="George J."/>
            <person name="Sweedler J."/>
            <person name="Southey B."/>
            <person name="Gunaratne P."/>
            <person name="Watson M."/>
            <person name="Nam K."/>
            <person name="Backstrom N."/>
            <person name="Smeds L."/>
            <person name="Nabholz B."/>
            <person name="Itoh Y."/>
            <person name="Whitney O."/>
            <person name="Pfenning A.R."/>
            <person name="Howard J."/>
            <person name="Volker M."/>
            <person name="Skinner B.M."/>
            <person name="Griffin D.K."/>
            <person name="Ye L."/>
            <person name="McLaren W.M."/>
            <person name="Flicek P."/>
            <person name="Quesada V."/>
            <person name="Velasco G."/>
            <person name="Lopez-Otin C."/>
            <person name="Puente X.S."/>
            <person name="Olender T."/>
            <person name="Lancet D."/>
            <person name="Smit A.F."/>
            <person name="Hubley R."/>
            <person name="Konkel M.K."/>
            <person name="Walker J.A."/>
            <person name="Batzer M.A."/>
            <person name="Gu W."/>
            <person name="Pollock D.D."/>
            <person name="Chen L."/>
            <person name="Cheng Z."/>
            <person name="Eichler E.E."/>
            <person name="Stapley J."/>
            <person name="Slate J."/>
            <person name="Ekblom R."/>
            <person name="Birkhead T."/>
            <person name="Burke T."/>
            <person name="Burt D."/>
            <person name="Scharff C."/>
            <person name="Adam I."/>
            <person name="Richard H."/>
            <person name="Sultan M."/>
            <person name="Soldatov A."/>
            <person name="Lehrach H."/>
            <person name="Edwards S.V."/>
            <person name="Yang S.P."/>
            <person name="Li X."/>
            <person name="Graves T."/>
            <person name="Fulton L."/>
            <person name="Nelson J."/>
            <person name="Chinwalla A."/>
            <person name="Hou S."/>
            <person name="Mardis E.R."/>
            <person name="Wilson R.K."/>
        </authorList>
    </citation>
    <scope>NUCLEOTIDE SEQUENCE [LARGE SCALE GENOMIC DNA]</scope>
</reference>
<reference evidence="1" key="3">
    <citation type="submission" date="2025-09" db="UniProtKB">
        <authorList>
            <consortium name="Ensembl"/>
        </authorList>
    </citation>
    <scope>IDENTIFICATION</scope>
</reference>
<dbReference type="GeneTree" id="ENSGT00950000186138"/>
<proteinExistence type="predicted"/>
<dbReference type="AlphaFoldDB" id="A0A674HQB9"/>
<dbReference type="Ensembl" id="ENSTGUT00000026702.1">
    <property type="protein sequence ID" value="ENSTGUP00000037956.1"/>
    <property type="gene ID" value="ENSTGUG00000026217.1"/>
</dbReference>
<organism evidence="1 2">
    <name type="scientific">Taeniopygia guttata</name>
    <name type="common">Zebra finch</name>
    <name type="synonym">Poephila guttata</name>
    <dbReference type="NCBI Taxonomy" id="59729"/>
    <lineage>
        <taxon>Eukaryota</taxon>
        <taxon>Metazoa</taxon>
        <taxon>Chordata</taxon>
        <taxon>Craniata</taxon>
        <taxon>Vertebrata</taxon>
        <taxon>Euteleostomi</taxon>
        <taxon>Archelosauria</taxon>
        <taxon>Archosauria</taxon>
        <taxon>Dinosauria</taxon>
        <taxon>Saurischia</taxon>
        <taxon>Theropoda</taxon>
        <taxon>Coelurosauria</taxon>
        <taxon>Aves</taxon>
        <taxon>Neognathae</taxon>
        <taxon>Neoaves</taxon>
        <taxon>Telluraves</taxon>
        <taxon>Australaves</taxon>
        <taxon>Passeriformes</taxon>
        <taxon>Passeroidea</taxon>
        <taxon>Estrildidae</taxon>
        <taxon>Estrildinae</taxon>
        <taxon>Taeniopygia</taxon>
    </lineage>
</organism>
<dbReference type="Gene3D" id="6.10.140.180">
    <property type="match status" value="1"/>
</dbReference>
<dbReference type="Proteomes" id="UP000007754">
    <property type="component" value="Chromosome 27"/>
</dbReference>
<dbReference type="GO" id="GO:0000814">
    <property type="term" value="C:ESCRT II complex"/>
    <property type="evidence" value="ECO:0007669"/>
    <property type="project" value="InterPro"/>
</dbReference>
<dbReference type="InterPro" id="IPR016689">
    <property type="entry name" value="ESCRT-2_cplx_Snf8"/>
</dbReference>
<reference evidence="1" key="2">
    <citation type="submission" date="2025-08" db="UniProtKB">
        <authorList>
            <consortium name="Ensembl"/>
        </authorList>
    </citation>
    <scope>IDENTIFICATION</scope>
</reference>
<dbReference type="InParanoid" id="A0A674HQB9"/>
<dbReference type="InterPro" id="IPR036390">
    <property type="entry name" value="WH_DNA-bd_sf"/>
</dbReference>
<dbReference type="Pfam" id="PF04157">
    <property type="entry name" value="EAP30"/>
    <property type="match status" value="1"/>
</dbReference>
<keyword evidence="2" id="KW-1185">Reference proteome</keyword>
<sequence length="102" mass="11982">PCRRSLNGGAVPFPRAAKYKERGTVLAEDQLAQMSRQLETFRTHLQAFASRHKQEIRRSPEFRLHFQHMCAIGNSREFPRDCSWDWNSPGIPWDLQLQLRDC</sequence>
<accession>A0A674HQB9</accession>
<name>A0A674HQB9_TAEGU</name>
<protein>
    <submittedName>
        <fullName evidence="1">Uncharacterized protein</fullName>
    </submittedName>
</protein>
<dbReference type="InterPro" id="IPR040608">
    <property type="entry name" value="Snf8/Vps36"/>
</dbReference>